<keyword evidence="3 4" id="KW-0539">Nucleus</keyword>
<dbReference type="GO" id="GO:0003677">
    <property type="term" value="F:DNA binding"/>
    <property type="evidence" value="ECO:0007669"/>
    <property type="project" value="UniProtKB-UniRule"/>
</dbReference>
<name>V6TC72_GIAIN</name>
<evidence type="ECO:0000256" key="3">
    <source>
        <dbReference type="ARBA" id="ARBA00023242"/>
    </source>
</evidence>
<evidence type="ECO:0000256" key="1">
    <source>
        <dbReference type="ARBA" id="ARBA00004123"/>
    </source>
</evidence>
<dbReference type="VEuPathDB" id="GiardiaDB:DHA2_151903"/>
<dbReference type="Proteomes" id="UP000018320">
    <property type="component" value="Unassembled WGS sequence"/>
</dbReference>
<dbReference type="GO" id="GO:0005634">
    <property type="term" value="C:nucleus"/>
    <property type="evidence" value="ECO:0007669"/>
    <property type="project" value="UniProtKB-SubCell"/>
</dbReference>
<evidence type="ECO:0000256" key="2">
    <source>
        <dbReference type="ARBA" id="ARBA00023125"/>
    </source>
</evidence>
<evidence type="ECO:0000313" key="7">
    <source>
        <dbReference type="EMBL" id="ESU36027.1"/>
    </source>
</evidence>
<organism evidence="7 8">
    <name type="scientific">Giardia intestinalis</name>
    <name type="common">Giardia lamblia</name>
    <dbReference type="NCBI Taxonomy" id="5741"/>
    <lineage>
        <taxon>Eukaryota</taxon>
        <taxon>Metamonada</taxon>
        <taxon>Diplomonadida</taxon>
        <taxon>Hexamitidae</taxon>
        <taxon>Giardiinae</taxon>
        <taxon>Giardia</taxon>
    </lineage>
</organism>
<comment type="subcellular location">
    <subcellularLocation>
        <location evidence="1">Nucleus</location>
    </subcellularLocation>
</comment>
<dbReference type="VEuPathDB" id="GiardiaDB:GL50803_0017626"/>
<dbReference type="InterPro" id="IPR051762">
    <property type="entry name" value="UBF1"/>
</dbReference>
<reference evidence="8" key="1">
    <citation type="submission" date="2012-02" db="EMBL/GenBank/DDBJ databases">
        <title>Genome sequencing of Giardia lamblia Genotypes A2 and B isolates (DH and GS) and comparative analysis with the genomes of Genotypes A1 and E (WB and Pig).</title>
        <authorList>
            <person name="Adam R."/>
            <person name="Dahlstrom E."/>
            <person name="Martens C."/>
            <person name="Bruno D."/>
            <person name="Barbian K."/>
            <person name="Porcella S.F."/>
            <person name="Nash T."/>
        </authorList>
    </citation>
    <scope>NUCLEOTIDE SEQUENCE</scope>
    <source>
        <strain evidence="8">DH</strain>
    </source>
</reference>
<sequence length="210" mass="24601">MFAFTFTMEEDAPQTKPTKPFTPYFAFMHDHLDEYRDVVPKERTKVLGRRWKELDEKTRKQYTDSYEEQTRLYKEAMKKWLEEHPEDRPGAAKEKPAKRDVDTRERRKKPTAAVDNEDASPSQDQGPNLGADAPNNLRIFFIVGYVLKYAERNGRPIPNDKRVRKVLSDRYDSLSAAERDAWAAEWLKLDEAKRLELVTFYNSHLVSADA</sequence>
<dbReference type="InterPro" id="IPR036910">
    <property type="entry name" value="HMG_box_dom_sf"/>
</dbReference>
<dbReference type="Pfam" id="PF00505">
    <property type="entry name" value="HMG_box"/>
    <property type="match status" value="1"/>
</dbReference>
<dbReference type="EMBL" id="AHGT01000059">
    <property type="protein sequence ID" value="ESU36027.1"/>
    <property type="molecule type" value="Genomic_DNA"/>
</dbReference>
<accession>V6TC72</accession>
<reference evidence="7 8" key="2">
    <citation type="journal article" date="2013" name="Genome Biol. Evol.">
        <title>Genome sequencing of Giardia lamblia genotypes A2 and B isolates (DH and GS) and comparative analysis with the genomes of genotypes A1 and E (WB and Pig).</title>
        <authorList>
            <person name="Adam R.D."/>
            <person name="Dahlstrom E.W."/>
            <person name="Martens C.A."/>
            <person name="Bruno D.P."/>
            <person name="Barbian K.D."/>
            <person name="Ricklefs S.M."/>
            <person name="Hernandez M.M."/>
            <person name="Narla N.P."/>
            <person name="Patel R.B."/>
            <person name="Porcella S.F."/>
            <person name="Nash T.E."/>
        </authorList>
    </citation>
    <scope>NUCLEOTIDE SEQUENCE [LARGE SCALE GENOMIC DNA]</scope>
    <source>
        <strain evidence="7 8">DH</strain>
    </source>
</reference>
<dbReference type="VEuPathDB" id="GiardiaDB:GL50581_2636"/>
<feature type="DNA-binding region" description="HMG box" evidence="4">
    <location>
        <begin position="17"/>
        <end position="81"/>
    </location>
</feature>
<evidence type="ECO:0000259" key="6">
    <source>
        <dbReference type="PROSITE" id="PS50118"/>
    </source>
</evidence>
<evidence type="ECO:0000313" key="8">
    <source>
        <dbReference type="Proteomes" id="UP000018320"/>
    </source>
</evidence>
<dbReference type="InterPro" id="IPR009071">
    <property type="entry name" value="HMG_box_dom"/>
</dbReference>
<feature type="region of interest" description="Disordered" evidence="5">
    <location>
        <begin position="83"/>
        <end position="131"/>
    </location>
</feature>
<dbReference type="VEuPathDB" id="GiardiaDB:QR46_2462"/>
<dbReference type="AlphaFoldDB" id="V6TC72"/>
<evidence type="ECO:0000256" key="5">
    <source>
        <dbReference type="SAM" id="MobiDB-lite"/>
    </source>
</evidence>
<feature type="domain" description="HMG box" evidence="6">
    <location>
        <begin position="17"/>
        <end position="81"/>
    </location>
</feature>
<feature type="compositionally biased region" description="Basic and acidic residues" evidence="5">
    <location>
        <begin position="83"/>
        <end position="105"/>
    </location>
</feature>
<dbReference type="Gene3D" id="1.10.30.10">
    <property type="entry name" value="High mobility group box domain"/>
    <property type="match status" value="1"/>
</dbReference>
<protein>
    <recommendedName>
        <fullName evidence="6">HMG box domain-containing protein</fullName>
    </recommendedName>
</protein>
<dbReference type="SMART" id="SM00398">
    <property type="entry name" value="HMG"/>
    <property type="match status" value="1"/>
</dbReference>
<dbReference type="PROSITE" id="PS50118">
    <property type="entry name" value="HMG_BOX_2"/>
    <property type="match status" value="1"/>
</dbReference>
<dbReference type="SUPFAM" id="SSF47095">
    <property type="entry name" value="HMG-box"/>
    <property type="match status" value="1"/>
</dbReference>
<evidence type="ECO:0000256" key="4">
    <source>
        <dbReference type="PROSITE-ProRule" id="PRU00267"/>
    </source>
</evidence>
<dbReference type="PANTHER" id="PTHR46318">
    <property type="entry name" value="UPSTREAM BINDING TRANSCRIPTION FACTOR"/>
    <property type="match status" value="1"/>
</dbReference>
<proteinExistence type="predicted"/>
<keyword evidence="2 4" id="KW-0238">DNA-binding</keyword>
<gene>
    <name evidence="7" type="ORF">DHA2_151903</name>
</gene>
<comment type="caution">
    <text evidence="7">The sequence shown here is derived from an EMBL/GenBank/DDBJ whole genome shotgun (WGS) entry which is preliminary data.</text>
</comment>